<reference evidence="1 2" key="1">
    <citation type="submission" date="2021-06" db="EMBL/GenBank/DDBJ databases">
        <title>Caerostris darwini draft genome.</title>
        <authorList>
            <person name="Kono N."/>
            <person name="Arakawa K."/>
        </authorList>
    </citation>
    <scope>NUCLEOTIDE SEQUENCE [LARGE SCALE GENOMIC DNA]</scope>
</reference>
<protein>
    <submittedName>
        <fullName evidence="1">Uncharacterized protein</fullName>
    </submittedName>
</protein>
<evidence type="ECO:0000313" key="2">
    <source>
        <dbReference type="Proteomes" id="UP001054837"/>
    </source>
</evidence>
<dbReference type="EMBL" id="BPLQ01004125">
    <property type="protein sequence ID" value="GIY05812.1"/>
    <property type="molecule type" value="Genomic_DNA"/>
</dbReference>
<organism evidence="1 2">
    <name type="scientific">Caerostris darwini</name>
    <dbReference type="NCBI Taxonomy" id="1538125"/>
    <lineage>
        <taxon>Eukaryota</taxon>
        <taxon>Metazoa</taxon>
        <taxon>Ecdysozoa</taxon>
        <taxon>Arthropoda</taxon>
        <taxon>Chelicerata</taxon>
        <taxon>Arachnida</taxon>
        <taxon>Araneae</taxon>
        <taxon>Araneomorphae</taxon>
        <taxon>Entelegynae</taxon>
        <taxon>Araneoidea</taxon>
        <taxon>Araneidae</taxon>
        <taxon>Caerostris</taxon>
    </lineage>
</organism>
<dbReference type="Proteomes" id="UP001054837">
    <property type="component" value="Unassembled WGS sequence"/>
</dbReference>
<proteinExistence type="predicted"/>
<evidence type="ECO:0000313" key="1">
    <source>
        <dbReference type="EMBL" id="GIY05812.1"/>
    </source>
</evidence>
<accession>A0AAV4Q918</accession>
<comment type="caution">
    <text evidence="1">The sequence shown here is derived from an EMBL/GenBank/DDBJ whole genome shotgun (WGS) entry which is preliminary data.</text>
</comment>
<keyword evidence="2" id="KW-1185">Reference proteome</keyword>
<name>A0AAV4Q918_9ARAC</name>
<dbReference type="AlphaFoldDB" id="A0AAV4Q918"/>
<gene>
    <name evidence="1" type="ORF">CDAR_427881</name>
</gene>
<sequence length="136" mass="15226">MLLPKLINLKILRSNSPLEVLTVTTRTRLSSPGCTYEIRPNGQVAGGRLDSFMMTKPPYWRFSSGFLHLALCWRECNSPASAWHHSCTSHLTWPRNIRNISTRLKFEAPFDGRARVICLGTSSAVHPVALLNAPLP</sequence>